<dbReference type="SMART" id="SM00448">
    <property type="entry name" value="REC"/>
    <property type="match status" value="1"/>
</dbReference>
<keyword evidence="4" id="KW-0804">Transcription</keyword>
<feature type="domain" description="Response regulatory" evidence="7">
    <location>
        <begin position="5"/>
        <end position="124"/>
    </location>
</feature>
<dbReference type="Pfam" id="PF00072">
    <property type="entry name" value="Response_reg"/>
    <property type="match status" value="1"/>
</dbReference>
<dbReference type="InterPro" id="IPR000792">
    <property type="entry name" value="Tscrpt_reg_LuxR_C"/>
</dbReference>
<name>A0A4Q7NZY3_9FLAO</name>
<dbReference type="AlphaFoldDB" id="A0A4Q7NZY3"/>
<feature type="modified residue" description="4-aspartylphosphate" evidence="5">
    <location>
        <position position="59"/>
    </location>
</feature>
<feature type="domain" description="HTH luxR-type" evidence="6">
    <location>
        <begin position="146"/>
        <end position="211"/>
    </location>
</feature>
<dbReference type="InterPro" id="IPR011006">
    <property type="entry name" value="CheY-like_superfamily"/>
</dbReference>
<accession>A0A4Q7NZY3</accession>
<dbReference type="InterPro" id="IPR058245">
    <property type="entry name" value="NreC/VraR/RcsB-like_REC"/>
</dbReference>
<dbReference type="CDD" id="cd17535">
    <property type="entry name" value="REC_NarL-like"/>
    <property type="match status" value="1"/>
</dbReference>
<dbReference type="InterPro" id="IPR036388">
    <property type="entry name" value="WH-like_DNA-bd_sf"/>
</dbReference>
<evidence type="ECO:0000313" key="9">
    <source>
        <dbReference type="Proteomes" id="UP000292262"/>
    </source>
</evidence>
<dbReference type="Gene3D" id="3.40.50.2300">
    <property type="match status" value="1"/>
</dbReference>
<dbReference type="PANTHER" id="PTHR43214:SF41">
    <property type="entry name" value="NITRATE_NITRITE RESPONSE REGULATOR PROTEIN NARP"/>
    <property type="match status" value="1"/>
</dbReference>
<evidence type="ECO:0000256" key="4">
    <source>
        <dbReference type="ARBA" id="ARBA00023163"/>
    </source>
</evidence>
<dbReference type="CDD" id="cd06170">
    <property type="entry name" value="LuxR_C_like"/>
    <property type="match status" value="1"/>
</dbReference>
<proteinExistence type="predicted"/>
<dbReference type="RefSeq" id="WP_130286224.1">
    <property type="nucleotide sequence ID" value="NZ_SGXE01000002.1"/>
</dbReference>
<dbReference type="PROSITE" id="PS50043">
    <property type="entry name" value="HTH_LUXR_2"/>
    <property type="match status" value="1"/>
</dbReference>
<keyword evidence="1 5" id="KW-0597">Phosphoprotein</keyword>
<evidence type="ECO:0000259" key="6">
    <source>
        <dbReference type="PROSITE" id="PS50043"/>
    </source>
</evidence>
<dbReference type="PANTHER" id="PTHR43214">
    <property type="entry name" value="TWO-COMPONENT RESPONSE REGULATOR"/>
    <property type="match status" value="1"/>
</dbReference>
<dbReference type="OrthoDB" id="9797341at2"/>
<keyword evidence="3" id="KW-0238">DNA-binding</keyword>
<keyword evidence="9" id="KW-1185">Reference proteome</keyword>
<dbReference type="SUPFAM" id="SSF46894">
    <property type="entry name" value="C-terminal effector domain of the bipartite response regulators"/>
    <property type="match status" value="1"/>
</dbReference>
<dbReference type="PROSITE" id="PS50110">
    <property type="entry name" value="RESPONSE_REGULATORY"/>
    <property type="match status" value="1"/>
</dbReference>
<evidence type="ECO:0000256" key="3">
    <source>
        <dbReference type="ARBA" id="ARBA00023125"/>
    </source>
</evidence>
<reference evidence="8 9" key="1">
    <citation type="submission" date="2019-02" db="EMBL/GenBank/DDBJ databases">
        <title>Genomic Encyclopedia of Type Strains, Phase IV (KMG-IV): sequencing the most valuable type-strain genomes for metagenomic binning, comparative biology and taxonomic classification.</title>
        <authorList>
            <person name="Goeker M."/>
        </authorList>
    </citation>
    <scope>NUCLEOTIDE SEQUENCE [LARGE SCALE GENOMIC DNA]</scope>
    <source>
        <strain evidence="8 9">DSM 17196</strain>
    </source>
</reference>
<evidence type="ECO:0000313" key="8">
    <source>
        <dbReference type="EMBL" id="RZS93073.1"/>
    </source>
</evidence>
<protein>
    <submittedName>
        <fullName evidence="8">LuxR family two component transcriptional regulator</fullName>
    </submittedName>
</protein>
<keyword evidence="2" id="KW-0805">Transcription regulation</keyword>
<dbReference type="GO" id="GO:0003677">
    <property type="term" value="F:DNA binding"/>
    <property type="evidence" value="ECO:0007669"/>
    <property type="project" value="UniProtKB-KW"/>
</dbReference>
<evidence type="ECO:0000256" key="5">
    <source>
        <dbReference type="PROSITE-ProRule" id="PRU00169"/>
    </source>
</evidence>
<organism evidence="8 9">
    <name type="scientific">Aquimarina brevivitae</name>
    <dbReference type="NCBI Taxonomy" id="323412"/>
    <lineage>
        <taxon>Bacteria</taxon>
        <taxon>Pseudomonadati</taxon>
        <taxon>Bacteroidota</taxon>
        <taxon>Flavobacteriia</taxon>
        <taxon>Flavobacteriales</taxon>
        <taxon>Flavobacteriaceae</taxon>
        <taxon>Aquimarina</taxon>
    </lineage>
</organism>
<dbReference type="GO" id="GO:0006355">
    <property type="term" value="P:regulation of DNA-templated transcription"/>
    <property type="evidence" value="ECO:0007669"/>
    <property type="project" value="InterPro"/>
</dbReference>
<dbReference type="GO" id="GO:0000160">
    <property type="term" value="P:phosphorelay signal transduction system"/>
    <property type="evidence" value="ECO:0007669"/>
    <property type="project" value="InterPro"/>
</dbReference>
<evidence type="ECO:0000256" key="2">
    <source>
        <dbReference type="ARBA" id="ARBA00023015"/>
    </source>
</evidence>
<dbReference type="EMBL" id="SGXE01000002">
    <property type="protein sequence ID" value="RZS93073.1"/>
    <property type="molecule type" value="Genomic_DNA"/>
</dbReference>
<dbReference type="Proteomes" id="UP000292262">
    <property type="component" value="Unassembled WGS sequence"/>
</dbReference>
<dbReference type="InterPro" id="IPR016032">
    <property type="entry name" value="Sig_transdc_resp-reg_C-effctor"/>
</dbReference>
<evidence type="ECO:0000259" key="7">
    <source>
        <dbReference type="PROSITE" id="PS50110"/>
    </source>
</evidence>
<sequence length="215" mass="24655">MKRYNVIIADDHKMFLDGLTSILASEGDLNILLTAKDGNQVIKFLEVNPKETIDLVITDISMPDLNGIELNSLVKKHNSRIKTLVVSMHNDPIMTEELITNNVDGYVPKNAEKLELIKAIRTLLKGDKYFSTQIKEAYLQNKFTQQKEQEVKLTKREIEVITLIAEEYTTQEIADQLFLSKHTVESYRKNLMAKLNVRNLAGLTKYALRKKYIKA</sequence>
<dbReference type="InterPro" id="IPR039420">
    <property type="entry name" value="WalR-like"/>
</dbReference>
<dbReference type="SMART" id="SM00421">
    <property type="entry name" value="HTH_LUXR"/>
    <property type="match status" value="1"/>
</dbReference>
<dbReference type="PRINTS" id="PR00038">
    <property type="entry name" value="HTHLUXR"/>
</dbReference>
<dbReference type="Gene3D" id="1.10.10.10">
    <property type="entry name" value="Winged helix-like DNA-binding domain superfamily/Winged helix DNA-binding domain"/>
    <property type="match status" value="1"/>
</dbReference>
<gene>
    <name evidence="8" type="ORF">EV197_1637</name>
</gene>
<evidence type="ECO:0000256" key="1">
    <source>
        <dbReference type="ARBA" id="ARBA00022553"/>
    </source>
</evidence>
<dbReference type="SUPFAM" id="SSF52172">
    <property type="entry name" value="CheY-like"/>
    <property type="match status" value="1"/>
</dbReference>
<dbReference type="InterPro" id="IPR001789">
    <property type="entry name" value="Sig_transdc_resp-reg_receiver"/>
</dbReference>
<comment type="caution">
    <text evidence="8">The sequence shown here is derived from an EMBL/GenBank/DDBJ whole genome shotgun (WGS) entry which is preliminary data.</text>
</comment>
<dbReference type="Pfam" id="PF00196">
    <property type="entry name" value="GerE"/>
    <property type="match status" value="1"/>
</dbReference>